<dbReference type="EMBL" id="LAZR01016207">
    <property type="protein sequence ID" value="KKM05495.1"/>
    <property type="molecule type" value="Genomic_DNA"/>
</dbReference>
<reference evidence="2" key="1">
    <citation type="journal article" date="2015" name="Nature">
        <title>Complex archaea that bridge the gap between prokaryotes and eukaryotes.</title>
        <authorList>
            <person name="Spang A."/>
            <person name="Saw J.H."/>
            <person name="Jorgensen S.L."/>
            <person name="Zaremba-Niedzwiedzka K."/>
            <person name="Martijn J."/>
            <person name="Lind A.E."/>
            <person name="van Eijk R."/>
            <person name="Schleper C."/>
            <person name="Guy L."/>
            <person name="Ettema T.J."/>
        </authorList>
    </citation>
    <scope>NUCLEOTIDE SEQUENCE</scope>
</reference>
<evidence type="ECO:0000256" key="1">
    <source>
        <dbReference type="SAM" id="MobiDB-lite"/>
    </source>
</evidence>
<feature type="compositionally biased region" description="Polar residues" evidence="1">
    <location>
        <begin position="57"/>
        <end position="72"/>
    </location>
</feature>
<accession>A0A0F9H393</accession>
<evidence type="ECO:0000313" key="2">
    <source>
        <dbReference type="EMBL" id="KKM05495.1"/>
    </source>
</evidence>
<organism evidence="2">
    <name type="scientific">marine sediment metagenome</name>
    <dbReference type="NCBI Taxonomy" id="412755"/>
    <lineage>
        <taxon>unclassified sequences</taxon>
        <taxon>metagenomes</taxon>
        <taxon>ecological metagenomes</taxon>
    </lineage>
</organism>
<sequence>MINLKANGKWVSISYDGDKDPIVVSAEVLLTFLEMNYPNEFRELLEFRDEKRPDSRSLPSPLQAQNNTGGTR</sequence>
<name>A0A0F9H393_9ZZZZ</name>
<dbReference type="AlphaFoldDB" id="A0A0F9H393"/>
<feature type="region of interest" description="Disordered" evidence="1">
    <location>
        <begin position="49"/>
        <end position="72"/>
    </location>
</feature>
<comment type="caution">
    <text evidence="2">The sequence shown here is derived from an EMBL/GenBank/DDBJ whole genome shotgun (WGS) entry which is preliminary data.</text>
</comment>
<gene>
    <name evidence="2" type="ORF">LCGC14_1753550</name>
</gene>
<protein>
    <submittedName>
        <fullName evidence="2">Uncharacterized protein</fullName>
    </submittedName>
</protein>
<proteinExistence type="predicted"/>